<evidence type="ECO:0000256" key="1">
    <source>
        <dbReference type="SAM" id="MobiDB-lite"/>
    </source>
</evidence>
<feature type="region of interest" description="Disordered" evidence="1">
    <location>
        <begin position="127"/>
        <end position="152"/>
    </location>
</feature>
<protein>
    <submittedName>
        <fullName evidence="2">Uncharacterized protein</fullName>
    </submittedName>
</protein>
<reference evidence="3" key="1">
    <citation type="journal article" date="2019" name="Int. J. Syst. Evol. Microbiol.">
        <title>The Global Catalogue of Microorganisms (GCM) 10K type strain sequencing project: providing services to taxonomists for standard genome sequencing and annotation.</title>
        <authorList>
            <consortium name="The Broad Institute Genomics Platform"/>
            <consortium name="The Broad Institute Genome Sequencing Center for Infectious Disease"/>
            <person name="Wu L."/>
            <person name="Ma J."/>
        </authorList>
    </citation>
    <scope>NUCLEOTIDE SEQUENCE [LARGE SCALE GENOMIC DNA]</scope>
    <source>
        <strain evidence="3">JCM 18306</strain>
    </source>
</reference>
<name>A0ABP9T3I8_9ACTN</name>
<keyword evidence="3" id="KW-1185">Reference proteome</keyword>
<dbReference type="Proteomes" id="UP001499878">
    <property type="component" value="Unassembled WGS sequence"/>
</dbReference>
<feature type="region of interest" description="Disordered" evidence="1">
    <location>
        <begin position="1"/>
        <end position="48"/>
    </location>
</feature>
<organism evidence="2 3">
    <name type="scientific">Streptomyces thinghirensis</name>
    <dbReference type="NCBI Taxonomy" id="551547"/>
    <lineage>
        <taxon>Bacteria</taxon>
        <taxon>Bacillati</taxon>
        <taxon>Actinomycetota</taxon>
        <taxon>Actinomycetes</taxon>
        <taxon>Kitasatosporales</taxon>
        <taxon>Streptomycetaceae</taxon>
        <taxon>Streptomyces</taxon>
    </lineage>
</organism>
<sequence length="152" mass="16829">METIGKGRTRPQQIRSEDVISGIGGVPQQPRAHRHRSAREKPVGQRDNALHHALLHQRTANRRSAAFPELPALFGITSAACPPSARTDRACDQAIAARHAGSNAFTLGTRNERRVAPLRRRYKHGSLHTLACNPNRADRVQQSPRSHRSTAF</sequence>
<evidence type="ECO:0000313" key="3">
    <source>
        <dbReference type="Proteomes" id="UP001499878"/>
    </source>
</evidence>
<dbReference type="EMBL" id="BAABJR010000008">
    <property type="protein sequence ID" value="GAA5210216.1"/>
    <property type="molecule type" value="Genomic_DNA"/>
</dbReference>
<feature type="compositionally biased region" description="Basic and acidic residues" evidence="1">
    <location>
        <begin position="39"/>
        <end position="48"/>
    </location>
</feature>
<gene>
    <name evidence="2" type="ORF">GCM10023323_36950</name>
</gene>
<comment type="caution">
    <text evidence="2">The sequence shown here is derived from an EMBL/GenBank/DDBJ whole genome shotgun (WGS) entry which is preliminary data.</text>
</comment>
<accession>A0ABP9T3I8</accession>
<evidence type="ECO:0000313" key="2">
    <source>
        <dbReference type="EMBL" id="GAA5210216.1"/>
    </source>
</evidence>
<proteinExistence type="predicted"/>